<gene>
    <name evidence="1" type="ORF">EV44_g3745</name>
</gene>
<organism evidence="1 2">
    <name type="scientific">Uncinula necator</name>
    <name type="common">Grape powdery mildew</name>
    <dbReference type="NCBI Taxonomy" id="52586"/>
    <lineage>
        <taxon>Eukaryota</taxon>
        <taxon>Fungi</taxon>
        <taxon>Dikarya</taxon>
        <taxon>Ascomycota</taxon>
        <taxon>Pezizomycotina</taxon>
        <taxon>Leotiomycetes</taxon>
        <taxon>Erysiphales</taxon>
        <taxon>Erysiphaceae</taxon>
        <taxon>Erysiphe</taxon>
    </lineage>
</organism>
<dbReference type="EMBL" id="JNVN01002785">
    <property type="protein sequence ID" value="KHJ31561.1"/>
    <property type="molecule type" value="Genomic_DNA"/>
</dbReference>
<dbReference type="Proteomes" id="UP000030854">
    <property type="component" value="Unassembled WGS sequence"/>
</dbReference>
<keyword evidence="2" id="KW-1185">Reference proteome</keyword>
<dbReference type="STRING" id="52586.A0A0B1P3N5"/>
<dbReference type="HOGENOM" id="CLU_2110756_0_0_1"/>
<protein>
    <submittedName>
        <fullName evidence="1">Uncharacterized protein</fullName>
    </submittedName>
</protein>
<accession>A0A0B1P3N5</accession>
<evidence type="ECO:0000313" key="2">
    <source>
        <dbReference type="Proteomes" id="UP000030854"/>
    </source>
</evidence>
<name>A0A0B1P3N5_UNCNE</name>
<evidence type="ECO:0000313" key="1">
    <source>
        <dbReference type="EMBL" id="KHJ31561.1"/>
    </source>
</evidence>
<reference evidence="1 2" key="1">
    <citation type="journal article" date="2014" name="BMC Genomics">
        <title>Adaptive genomic structural variation in the grape powdery mildew pathogen, Erysiphe necator.</title>
        <authorList>
            <person name="Jones L."/>
            <person name="Riaz S."/>
            <person name="Morales-Cruz A."/>
            <person name="Amrine K.C."/>
            <person name="McGuire B."/>
            <person name="Gubler W.D."/>
            <person name="Walker M.A."/>
            <person name="Cantu D."/>
        </authorList>
    </citation>
    <scope>NUCLEOTIDE SEQUENCE [LARGE SCALE GENOMIC DNA]</scope>
    <source>
        <strain evidence="2">c</strain>
    </source>
</reference>
<proteinExistence type="predicted"/>
<sequence>MVTSNFNPCLLITTDENPKFEFGVVGMQTDDTLIVSSNIKIHQKVQGLKLRTTDILASNQAQQYLEQRARGAYIASICQPEVSYDLSVAVQAQQSTNEKVAKLNARLQWQMNNPH</sequence>
<comment type="caution">
    <text evidence="1">The sequence shown here is derived from an EMBL/GenBank/DDBJ whole genome shotgun (WGS) entry which is preliminary data.</text>
</comment>
<dbReference type="AlphaFoldDB" id="A0A0B1P3N5"/>